<dbReference type="AlphaFoldDB" id="A0A6L2P0Y2"/>
<organism evidence="2">
    <name type="scientific">Tanacetum cinerariifolium</name>
    <name type="common">Dalmatian daisy</name>
    <name type="synonym">Chrysanthemum cinerariifolium</name>
    <dbReference type="NCBI Taxonomy" id="118510"/>
    <lineage>
        <taxon>Eukaryota</taxon>
        <taxon>Viridiplantae</taxon>
        <taxon>Streptophyta</taxon>
        <taxon>Embryophyta</taxon>
        <taxon>Tracheophyta</taxon>
        <taxon>Spermatophyta</taxon>
        <taxon>Magnoliopsida</taxon>
        <taxon>eudicotyledons</taxon>
        <taxon>Gunneridae</taxon>
        <taxon>Pentapetalae</taxon>
        <taxon>asterids</taxon>
        <taxon>campanulids</taxon>
        <taxon>Asterales</taxon>
        <taxon>Asteraceae</taxon>
        <taxon>Asteroideae</taxon>
        <taxon>Anthemideae</taxon>
        <taxon>Anthemidinae</taxon>
        <taxon>Tanacetum</taxon>
    </lineage>
</organism>
<feature type="compositionally biased region" description="Basic and acidic residues" evidence="1">
    <location>
        <begin position="19"/>
        <end position="28"/>
    </location>
</feature>
<reference evidence="2" key="1">
    <citation type="journal article" date="2019" name="Sci. Rep.">
        <title>Draft genome of Tanacetum cinerariifolium, the natural source of mosquito coil.</title>
        <authorList>
            <person name="Yamashiro T."/>
            <person name="Shiraishi A."/>
            <person name="Satake H."/>
            <person name="Nakayama K."/>
        </authorList>
    </citation>
    <scope>NUCLEOTIDE SEQUENCE</scope>
</reference>
<comment type="caution">
    <text evidence="2">The sequence shown here is derived from an EMBL/GenBank/DDBJ whole genome shotgun (WGS) entry which is preliminary data.</text>
</comment>
<sequence>MRSKGGRSQEPRPALQRPMGDDSGHGAMREPRIEISENSFEVLKILENSLEVLKVLENNLKSMKLQENWIISAFVVKMSFLKRVFGGSIWRDLLAGVSGGSTGLQDELVEILDQDRVWELVHFCSLTKSSPKGMRSHRIIVKRKIKKKIINHDFFGLKASDLSSDHSVGGYYTGGNWYRVDGRDSLELTLNSYGYYD</sequence>
<accession>A0A6L2P0Y2</accession>
<gene>
    <name evidence="2" type="ORF">Tci_062930</name>
</gene>
<proteinExistence type="predicted"/>
<protein>
    <submittedName>
        <fullName evidence="2">Protein WUSCHEL-like</fullName>
    </submittedName>
</protein>
<dbReference type="EMBL" id="BKCJ010010298">
    <property type="protein sequence ID" value="GEU90952.1"/>
    <property type="molecule type" value="Genomic_DNA"/>
</dbReference>
<evidence type="ECO:0000313" key="2">
    <source>
        <dbReference type="EMBL" id="GEU90952.1"/>
    </source>
</evidence>
<evidence type="ECO:0000256" key="1">
    <source>
        <dbReference type="SAM" id="MobiDB-lite"/>
    </source>
</evidence>
<name>A0A6L2P0Y2_TANCI</name>
<feature type="region of interest" description="Disordered" evidence="1">
    <location>
        <begin position="1"/>
        <end position="28"/>
    </location>
</feature>